<dbReference type="SUPFAM" id="SSF56935">
    <property type="entry name" value="Porins"/>
    <property type="match status" value="1"/>
</dbReference>
<evidence type="ECO:0000256" key="4">
    <source>
        <dbReference type="ARBA" id="ARBA00022692"/>
    </source>
</evidence>
<evidence type="ECO:0000256" key="8">
    <source>
        <dbReference type="SAM" id="SignalP"/>
    </source>
</evidence>
<evidence type="ECO:0000256" key="1">
    <source>
        <dbReference type="ARBA" id="ARBA00004571"/>
    </source>
</evidence>
<dbReference type="Gene3D" id="2.40.160.60">
    <property type="entry name" value="Outer membrane protein transport protein (OMPP1/FadL/TodX)"/>
    <property type="match status" value="1"/>
</dbReference>
<feature type="signal peptide" evidence="8">
    <location>
        <begin position="1"/>
        <end position="26"/>
    </location>
</feature>
<evidence type="ECO:0000256" key="3">
    <source>
        <dbReference type="ARBA" id="ARBA00022452"/>
    </source>
</evidence>
<evidence type="ECO:0008006" key="11">
    <source>
        <dbReference type="Google" id="ProtNLM"/>
    </source>
</evidence>
<comment type="similarity">
    <text evidence="2">Belongs to the OmpP1/FadL family.</text>
</comment>
<dbReference type="Pfam" id="PF03349">
    <property type="entry name" value="Toluene_X"/>
    <property type="match status" value="1"/>
</dbReference>
<evidence type="ECO:0000313" key="9">
    <source>
        <dbReference type="EMBL" id="RDD62669.1"/>
    </source>
</evidence>
<dbReference type="GO" id="GO:0009279">
    <property type="term" value="C:cell outer membrane"/>
    <property type="evidence" value="ECO:0007669"/>
    <property type="project" value="UniProtKB-SubCell"/>
</dbReference>
<evidence type="ECO:0000256" key="2">
    <source>
        <dbReference type="ARBA" id="ARBA00008163"/>
    </source>
</evidence>
<dbReference type="AlphaFoldDB" id="A0A369TBJ0"/>
<dbReference type="RefSeq" id="WP_114581244.1">
    <property type="nucleotide sequence ID" value="NZ_QPMH01000004.1"/>
</dbReference>
<dbReference type="GO" id="GO:0015483">
    <property type="term" value="F:long-chain fatty acid transporting porin activity"/>
    <property type="evidence" value="ECO:0007669"/>
    <property type="project" value="TreeGrafter"/>
</dbReference>
<keyword evidence="5 8" id="KW-0732">Signal</keyword>
<comment type="caution">
    <text evidence="9">The sequence shown here is derived from an EMBL/GenBank/DDBJ whole genome shotgun (WGS) entry which is preliminary data.</text>
</comment>
<sequence length="458" mass="48327">MNKVATWAAASCGLASVALISAPALGAGFALKEQSSSALGNAFAGATAEAGDISYMFFNPAGLTRHSGNQATAAISYIAPKSEPQDMQGSTIAGLPITGGDGGDDIGKDAPVPAFYAMFSVNERLKLGLGVNAPFGLETDYADGWVGRYHGLNSELKTININPNIAYRLTDGFSVGAGFQAQYAEASLSQAVDFGSIGAAAVGANPLLAGAFPVAPTPTQQDGKAKLEGDDWGYGFNLGIMLEPFESTRFGLAYRSEVSHELDGDIDFDADNSGVAATLRGLTGRFVDSDVKASLTTPESISAGFYHELTPKWAVMGEVQWTMWESFDELRIRFENPAEGDSVTEENWNNAVFGAIGVTYRPNSQWAFRAGAAYDESPIPDSTRTPRIPGNDRQWLAIGAHWLPMAGVALDAGYTHIFVDEADVDLSATDTGNTFRGNLSGSYDASIDIVSLQATVSF</sequence>
<protein>
    <recommendedName>
        <fullName evidence="11">Transporter</fullName>
    </recommendedName>
</protein>
<dbReference type="EMBL" id="QPMH01000004">
    <property type="protein sequence ID" value="RDD62669.1"/>
    <property type="molecule type" value="Genomic_DNA"/>
</dbReference>
<dbReference type="PANTHER" id="PTHR35093">
    <property type="entry name" value="OUTER MEMBRANE PROTEIN NMB0088-RELATED"/>
    <property type="match status" value="1"/>
</dbReference>
<dbReference type="Proteomes" id="UP000253941">
    <property type="component" value="Unassembled WGS sequence"/>
</dbReference>
<comment type="subcellular location">
    <subcellularLocation>
        <location evidence="1">Cell outer membrane</location>
        <topology evidence="1">Multi-pass membrane protein</topology>
    </subcellularLocation>
</comment>
<gene>
    <name evidence="9" type="ORF">DRB17_05770</name>
</gene>
<evidence type="ECO:0000313" key="10">
    <source>
        <dbReference type="Proteomes" id="UP000253941"/>
    </source>
</evidence>
<reference evidence="9 10" key="1">
    <citation type="submission" date="2018-07" db="EMBL/GenBank/DDBJ databases">
        <title>Venubactetium sediminum gen. nov., sp. nov., isolated from a marine solar saltern.</title>
        <authorList>
            <person name="Wang S."/>
        </authorList>
    </citation>
    <scope>NUCLEOTIDE SEQUENCE [LARGE SCALE GENOMIC DNA]</scope>
    <source>
        <strain evidence="9 10">WD2A32</strain>
    </source>
</reference>
<keyword evidence="7" id="KW-0998">Cell outer membrane</keyword>
<evidence type="ECO:0000256" key="6">
    <source>
        <dbReference type="ARBA" id="ARBA00023136"/>
    </source>
</evidence>
<keyword evidence="4" id="KW-0812">Transmembrane</keyword>
<keyword evidence="3" id="KW-1134">Transmembrane beta strand</keyword>
<accession>A0A369TBJ0</accession>
<dbReference type="InterPro" id="IPR005017">
    <property type="entry name" value="OMPP1/FadL/TodX"/>
</dbReference>
<organism evidence="9 10">
    <name type="scientific">Ferruginivarius sediminum</name>
    <dbReference type="NCBI Taxonomy" id="2661937"/>
    <lineage>
        <taxon>Bacteria</taxon>
        <taxon>Pseudomonadati</taxon>
        <taxon>Pseudomonadota</taxon>
        <taxon>Alphaproteobacteria</taxon>
        <taxon>Rhodospirillales</taxon>
        <taxon>Rhodospirillaceae</taxon>
        <taxon>Ferruginivarius</taxon>
    </lineage>
</organism>
<evidence type="ECO:0000256" key="7">
    <source>
        <dbReference type="ARBA" id="ARBA00023237"/>
    </source>
</evidence>
<name>A0A369TBJ0_9PROT</name>
<keyword evidence="6" id="KW-0472">Membrane</keyword>
<evidence type="ECO:0000256" key="5">
    <source>
        <dbReference type="ARBA" id="ARBA00022729"/>
    </source>
</evidence>
<proteinExistence type="inferred from homology"/>
<dbReference type="PANTHER" id="PTHR35093:SF3">
    <property type="entry name" value="LONG-CHAIN FATTY ACID TRANSPORT PROTEIN"/>
    <property type="match status" value="1"/>
</dbReference>
<keyword evidence="10" id="KW-1185">Reference proteome</keyword>
<feature type="chain" id="PRO_5016596585" description="Transporter" evidence="8">
    <location>
        <begin position="27"/>
        <end position="458"/>
    </location>
</feature>